<evidence type="ECO:0000256" key="6">
    <source>
        <dbReference type="ARBA" id="ARBA00023244"/>
    </source>
</evidence>
<comment type="pathway">
    <text evidence="1">Porphyrin-containing compound metabolism; protoporphyrin-IX biosynthesis; coproporphyrinogen-III from 5-aminolevulinate: step 1/4.</text>
</comment>
<dbReference type="SMART" id="SM01004">
    <property type="entry name" value="ALAD"/>
    <property type="match status" value="1"/>
</dbReference>
<keyword evidence="6" id="KW-0627">Porphyrin biosynthesis</keyword>
<dbReference type="PANTHER" id="PTHR11458">
    <property type="entry name" value="DELTA-AMINOLEVULINIC ACID DEHYDRATASE"/>
    <property type="match status" value="1"/>
</dbReference>
<dbReference type="PANTHER" id="PTHR11458:SF0">
    <property type="entry name" value="DELTA-AMINOLEVULINIC ACID DEHYDRATASE"/>
    <property type="match status" value="1"/>
</dbReference>
<protein>
    <recommendedName>
        <fullName evidence="3">porphobilinogen synthase</fullName>
        <ecNumber evidence="3">4.2.1.24</ecNumber>
    </recommendedName>
    <alternativeName>
        <fullName evidence="7">Porphobilinogen synthase</fullName>
    </alternativeName>
</protein>
<evidence type="ECO:0000256" key="2">
    <source>
        <dbReference type="ARBA" id="ARBA00008055"/>
    </source>
</evidence>
<evidence type="ECO:0000256" key="8">
    <source>
        <dbReference type="ARBA" id="ARBA00047651"/>
    </source>
</evidence>
<gene>
    <name evidence="9" type="ORF">METZ01_LOCUS288717</name>
</gene>
<dbReference type="UniPathway" id="UPA00251">
    <property type="reaction ID" value="UER00318"/>
</dbReference>
<evidence type="ECO:0000256" key="4">
    <source>
        <dbReference type="ARBA" id="ARBA00023133"/>
    </source>
</evidence>
<dbReference type="EC" id="4.2.1.24" evidence="3"/>
<name>A0A382LI03_9ZZZZ</name>
<dbReference type="Pfam" id="PF00490">
    <property type="entry name" value="ALAD"/>
    <property type="match status" value="1"/>
</dbReference>
<organism evidence="9">
    <name type="scientific">marine metagenome</name>
    <dbReference type="NCBI Taxonomy" id="408172"/>
    <lineage>
        <taxon>unclassified sequences</taxon>
        <taxon>metagenomes</taxon>
        <taxon>ecological metagenomes</taxon>
    </lineage>
</organism>
<dbReference type="InterPro" id="IPR013785">
    <property type="entry name" value="Aldolase_TIM"/>
</dbReference>
<comment type="similarity">
    <text evidence="2">Belongs to the ALAD family.</text>
</comment>
<dbReference type="InterPro" id="IPR001731">
    <property type="entry name" value="ALAD"/>
</dbReference>
<sequence length="187" mass="20908">MFDGHTAYIIRRPTRRTKMNGPRLPYHSGHYPLTRLRRNRRDDWSRRMVAESTIGVNDLIWPVFVQEGQKKRSPIASMPNVERISVDQIAETASAAVDLGIPAIAIFPAVDAKLKTENGDEAVNPKNLVCRAVREVSKQNLNIGIICDVALDPFTTHGHDGIIRDSYVDNDETVKILVQQALVQANA</sequence>
<comment type="catalytic activity">
    <reaction evidence="8">
        <text>2 5-aminolevulinate = porphobilinogen + 2 H2O + H(+)</text>
        <dbReference type="Rhea" id="RHEA:24064"/>
        <dbReference type="ChEBI" id="CHEBI:15377"/>
        <dbReference type="ChEBI" id="CHEBI:15378"/>
        <dbReference type="ChEBI" id="CHEBI:58126"/>
        <dbReference type="ChEBI" id="CHEBI:356416"/>
        <dbReference type="EC" id="4.2.1.24"/>
    </reaction>
</comment>
<proteinExistence type="inferred from homology"/>
<evidence type="ECO:0000256" key="7">
    <source>
        <dbReference type="ARBA" id="ARBA00032837"/>
    </source>
</evidence>
<evidence type="ECO:0000313" key="9">
    <source>
        <dbReference type="EMBL" id="SVC35863.1"/>
    </source>
</evidence>
<dbReference type="GO" id="GO:0008270">
    <property type="term" value="F:zinc ion binding"/>
    <property type="evidence" value="ECO:0007669"/>
    <property type="project" value="TreeGrafter"/>
</dbReference>
<evidence type="ECO:0000256" key="1">
    <source>
        <dbReference type="ARBA" id="ARBA00004694"/>
    </source>
</evidence>
<dbReference type="GO" id="GO:0005829">
    <property type="term" value="C:cytosol"/>
    <property type="evidence" value="ECO:0007669"/>
    <property type="project" value="TreeGrafter"/>
</dbReference>
<dbReference type="GO" id="GO:0006782">
    <property type="term" value="P:protoporphyrinogen IX biosynthetic process"/>
    <property type="evidence" value="ECO:0007669"/>
    <property type="project" value="UniProtKB-UniPathway"/>
</dbReference>
<dbReference type="Gene3D" id="3.20.20.70">
    <property type="entry name" value="Aldolase class I"/>
    <property type="match status" value="1"/>
</dbReference>
<dbReference type="GO" id="GO:0004655">
    <property type="term" value="F:porphobilinogen synthase activity"/>
    <property type="evidence" value="ECO:0007669"/>
    <property type="project" value="UniProtKB-EC"/>
</dbReference>
<dbReference type="SUPFAM" id="SSF51569">
    <property type="entry name" value="Aldolase"/>
    <property type="match status" value="1"/>
</dbReference>
<keyword evidence="5" id="KW-0456">Lyase</keyword>
<keyword evidence="4" id="KW-0350">Heme biosynthesis</keyword>
<accession>A0A382LI03</accession>
<dbReference type="EMBL" id="UINC01086947">
    <property type="protein sequence ID" value="SVC35863.1"/>
    <property type="molecule type" value="Genomic_DNA"/>
</dbReference>
<evidence type="ECO:0000256" key="5">
    <source>
        <dbReference type="ARBA" id="ARBA00023239"/>
    </source>
</evidence>
<evidence type="ECO:0000256" key="3">
    <source>
        <dbReference type="ARBA" id="ARBA00012053"/>
    </source>
</evidence>
<dbReference type="AlphaFoldDB" id="A0A382LI03"/>
<reference evidence="9" key="1">
    <citation type="submission" date="2018-05" db="EMBL/GenBank/DDBJ databases">
        <authorList>
            <person name="Lanie J.A."/>
            <person name="Ng W.-L."/>
            <person name="Kazmierczak K.M."/>
            <person name="Andrzejewski T.M."/>
            <person name="Davidsen T.M."/>
            <person name="Wayne K.J."/>
            <person name="Tettelin H."/>
            <person name="Glass J.I."/>
            <person name="Rusch D."/>
            <person name="Podicherti R."/>
            <person name="Tsui H.-C.T."/>
            <person name="Winkler M.E."/>
        </authorList>
    </citation>
    <scope>NUCLEOTIDE SEQUENCE</scope>
</reference>